<accession>A0AA39YTR5</accession>
<protein>
    <recommendedName>
        <fullName evidence="2">F-box domain-containing protein</fullName>
    </recommendedName>
</protein>
<sequence>METFPSMDTINPQDESFLARVPIEMLLRITRWIRTEDLANVRLSCKLLERNLFNFFAHEFFRKRQFMVSSQSLQALVDISKHSTLAPFLKHVIICTDRPGNRNIYQPQPVPEKLRIYRRLVAEQENLLTMGIMRDMLAEAFAALPHLEIVDLRDFNSPSRHRDNGVWRSYGSKTLEESLGEGMQTAAVSGYMSFPTQIFTAIIAALGASGAQPKNIETLIRNRNWGLRDSAFAIPPRLDPKLGPILANLETLHLCFDFEPGCFMIQGFLTMARNVRWLRLNFNSTPMNSTLHSAQEPTPALFNWLAHPESDNSIDDFDKNPVSFPNLERFDIGNATMTASAIVKVVAKFSPTLEHLSLRRVSVCDSPRDVEDKTNPWLAVFNKINKIRGIHLRVLELSDLHHGDGRFSRWDCPISFKADQEGVPKTRGAVLSWMGTTDRVSLGAMIKSVNENMICSWPDRRTYDSEMELENDMDEDEEEDMDEDEQEDMDEEEEVDTDEPL</sequence>
<dbReference type="AlphaFoldDB" id="A0AA39YTR5"/>
<dbReference type="SUPFAM" id="SSF52047">
    <property type="entry name" value="RNI-like"/>
    <property type="match status" value="1"/>
</dbReference>
<feature type="domain" description="F-box" evidence="2">
    <location>
        <begin position="15"/>
        <end position="64"/>
    </location>
</feature>
<dbReference type="Proteomes" id="UP001174997">
    <property type="component" value="Unassembled WGS sequence"/>
</dbReference>
<organism evidence="3 4">
    <name type="scientific">Cercophora samala</name>
    <dbReference type="NCBI Taxonomy" id="330535"/>
    <lineage>
        <taxon>Eukaryota</taxon>
        <taxon>Fungi</taxon>
        <taxon>Dikarya</taxon>
        <taxon>Ascomycota</taxon>
        <taxon>Pezizomycotina</taxon>
        <taxon>Sordariomycetes</taxon>
        <taxon>Sordariomycetidae</taxon>
        <taxon>Sordariales</taxon>
        <taxon>Lasiosphaeriaceae</taxon>
        <taxon>Cercophora</taxon>
    </lineage>
</organism>
<gene>
    <name evidence="3" type="ORF">QBC41DRAFT_369139</name>
</gene>
<evidence type="ECO:0000256" key="1">
    <source>
        <dbReference type="SAM" id="MobiDB-lite"/>
    </source>
</evidence>
<evidence type="ECO:0000313" key="3">
    <source>
        <dbReference type="EMBL" id="KAK0658502.1"/>
    </source>
</evidence>
<feature type="compositionally biased region" description="Acidic residues" evidence="1">
    <location>
        <begin position="465"/>
        <end position="501"/>
    </location>
</feature>
<proteinExistence type="predicted"/>
<keyword evidence="4" id="KW-1185">Reference proteome</keyword>
<dbReference type="InterPro" id="IPR001810">
    <property type="entry name" value="F-box_dom"/>
</dbReference>
<evidence type="ECO:0000313" key="4">
    <source>
        <dbReference type="Proteomes" id="UP001174997"/>
    </source>
</evidence>
<evidence type="ECO:0000259" key="2">
    <source>
        <dbReference type="PROSITE" id="PS50181"/>
    </source>
</evidence>
<reference evidence="3" key="1">
    <citation type="submission" date="2023-06" db="EMBL/GenBank/DDBJ databases">
        <title>Genome-scale phylogeny and comparative genomics of the fungal order Sordariales.</title>
        <authorList>
            <consortium name="Lawrence Berkeley National Laboratory"/>
            <person name="Hensen N."/>
            <person name="Bonometti L."/>
            <person name="Westerberg I."/>
            <person name="Brannstrom I.O."/>
            <person name="Guillou S."/>
            <person name="Cros-Aarteil S."/>
            <person name="Calhoun S."/>
            <person name="Haridas S."/>
            <person name="Kuo A."/>
            <person name="Mondo S."/>
            <person name="Pangilinan J."/>
            <person name="Riley R."/>
            <person name="Labutti K."/>
            <person name="Andreopoulos B."/>
            <person name="Lipzen A."/>
            <person name="Chen C."/>
            <person name="Yanf M."/>
            <person name="Daum C."/>
            <person name="Ng V."/>
            <person name="Clum A."/>
            <person name="Steindorff A."/>
            <person name="Ohm R."/>
            <person name="Martin F."/>
            <person name="Silar P."/>
            <person name="Natvig D."/>
            <person name="Lalanne C."/>
            <person name="Gautier V."/>
            <person name="Ament-Velasquez S.L."/>
            <person name="Kruys A."/>
            <person name="Hutchinson M.I."/>
            <person name="Powell A.J."/>
            <person name="Barry K."/>
            <person name="Miller A.N."/>
            <person name="Grigoriev I.V."/>
            <person name="Debuchy R."/>
            <person name="Gladieux P."/>
            <person name="Thoren M.H."/>
            <person name="Johannesson H."/>
        </authorList>
    </citation>
    <scope>NUCLEOTIDE SEQUENCE</scope>
    <source>
        <strain evidence="3">CBS 307.81</strain>
    </source>
</reference>
<comment type="caution">
    <text evidence="3">The sequence shown here is derived from an EMBL/GenBank/DDBJ whole genome shotgun (WGS) entry which is preliminary data.</text>
</comment>
<dbReference type="EMBL" id="JAULSY010000204">
    <property type="protein sequence ID" value="KAK0658502.1"/>
    <property type="molecule type" value="Genomic_DNA"/>
</dbReference>
<dbReference type="PROSITE" id="PS50181">
    <property type="entry name" value="FBOX"/>
    <property type="match status" value="1"/>
</dbReference>
<name>A0AA39YTR5_9PEZI</name>
<feature type="region of interest" description="Disordered" evidence="1">
    <location>
        <begin position="464"/>
        <end position="501"/>
    </location>
</feature>